<dbReference type="InterPro" id="IPR050085">
    <property type="entry name" value="AGPR"/>
</dbReference>
<comment type="function">
    <text evidence="7">Catalyzes the NADPH-dependent reduction of N-acetyl-5-glutamyl phosphate to yield N-acetyl-L-glutamate 5-semialdehyde.</text>
</comment>
<dbReference type="SMART" id="SM00859">
    <property type="entry name" value="Semialdhyde_dh"/>
    <property type="match status" value="1"/>
</dbReference>
<dbReference type="Pfam" id="PF01118">
    <property type="entry name" value="Semialdhyde_dh"/>
    <property type="match status" value="1"/>
</dbReference>
<evidence type="ECO:0000256" key="4">
    <source>
        <dbReference type="ARBA" id="ARBA00022857"/>
    </source>
</evidence>
<dbReference type="PANTHER" id="PTHR32338:SF10">
    <property type="entry name" value="N-ACETYL-GAMMA-GLUTAMYL-PHOSPHATE REDUCTASE, CHLOROPLASTIC-RELATED"/>
    <property type="match status" value="1"/>
</dbReference>
<dbReference type="EMBL" id="BDGJ01000001">
    <property type="protein sequence ID" value="GAW90853.1"/>
    <property type="molecule type" value="Genomic_DNA"/>
</dbReference>
<dbReference type="SUPFAM" id="SSF55347">
    <property type="entry name" value="Glyceraldehyde-3-phosphate dehydrogenase-like, C-terminal domain"/>
    <property type="match status" value="1"/>
</dbReference>
<comment type="caution">
    <text evidence="10">The sequence shown here is derived from an EMBL/GenBank/DDBJ whole genome shotgun (WGS) entry which is preliminary data.</text>
</comment>
<dbReference type="InterPro" id="IPR036291">
    <property type="entry name" value="NAD(P)-bd_dom_sf"/>
</dbReference>
<evidence type="ECO:0000256" key="5">
    <source>
        <dbReference type="ARBA" id="ARBA00023002"/>
    </source>
</evidence>
<dbReference type="GO" id="GO:0005737">
    <property type="term" value="C:cytoplasm"/>
    <property type="evidence" value="ECO:0007669"/>
    <property type="project" value="UniProtKB-SubCell"/>
</dbReference>
<dbReference type="Gene3D" id="3.40.50.720">
    <property type="entry name" value="NAD(P)-binding Rossmann-like Domain"/>
    <property type="match status" value="1"/>
</dbReference>
<proteinExistence type="inferred from homology"/>
<dbReference type="GO" id="GO:0070401">
    <property type="term" value="F:NADP+ binding"/>
    <property type="evidence" value="ECO:0007669"/>
    <property type="project" value="InterPro"/>
</dbReference>
<evidence type="ECO:0000313" key="10">
    <source>
        <dbReference type="EMBL" id="GAW90853.1"/>
    </source>
</evidence>
<comment type="catalytic activity">
    <reaction evidence="6 7">
        <text>N-acetyl-L-glutamate 5-semialdehyde + phosphate + NADP(+) = N-acetyl-L-glutamyl 5-phosphate + NADPH + H(+)</text>
        <dbReference type="Rhea" id="RHEA:21588"/>
        <dbReference type="ChEBI" id="CHEBI:15378"/>
        <dbReference type="ChEBI" id="CHEBI:29123"/>
        <dbReference type="ChEBI" id="CHEBI:43474"/>
        <dbReference type="ChEBI" id="CHEBI:57783"/>
        <dbReference type="ChEBI" id="CHEBI:57936"/>
        <dbReference type="ChEBI" id="CHEBI:58349"/>
        <dbReference type="EC" id="1.2.1.38"/>
    </reaction>
</comment>
<feature type="active site" evidence="7 8">
    <location>
        <position position="150"/>
    </location>
</feature>
<dbReference type="GO" id="GO:0051287">
    <property type="term" value="F:NAD binding"/>
    <property type="evidence" value="ECO:0007669"/>
    <property type="project" value="InterPro"/>
</dbReference>
<dbReference type="InterPro" id="IPR023013">
    <property type="entry name" value="AGPR_AS"/>
</dbReference>
<reference evidence="11" key="1">
    <citation type="journal article" date="2017" name="Appl. Environ. Microbiol.">
        <title>Genomic analysis of Calderihabitans maritimus KKC1, a thermophilic hydrogenogenic carboxydotrophic bacterium isolated from marine sediment.</title>
        <authorList>
            <person name="Omae K."/>
            <person name="Yoneda Y."/>
            <person name="Fukuyama Y."/>
            <person name="Yoshida T."/>
            <person name="Sako Y."/>
        </authorList>
    </citation>
    <scope>NUCLEOTIDE SEQUENCE [LARGE SCALE GENOMIC DNA]</scope>
    <source>
        <strain evidence="11">KKC1</strain>
    </source>
</reference>
<dbReference type="UniPathway" id="UPA00068">
    <property type="reaction ID" value="UER00108"/>
</dbReference>
<dbReference type="AlphaFoldDB" id="A0A1Z5HMV7"/>
<dbReference type="Pfam" id="PF22698">
    <property type="entry name" value="Semialdhyde_dhC_1"/>
    <property type="match status" value="1"/>
</dbReference>
<dbReference type="PROSITE" id="PS01224">
    <property type="entry name" value="ARGC"/>
    <property type="match status" value="1"/>
</dbReference>
<comment type="subcellular location">
    <subcellularLocation>
        <location evidence="7">Cytoplasm</location>
    </subcellularLocation>
</comment>
<evidence type="ECO:0000256" key="6">
    <source>
        <dbReference type="ARBA" id="ARBA00050557"/>
    </source>
</evidence>
<dbReference type="CDD" id="cd23934">
    <property type="entry name" value="AGPR_1_C"/>
    <property type="match status" value="1"/>
</dbReference>
<keyword evidence="4 7" id="KW-0521">NADP</keyword>
<accession>A0A1Z5HMV7</accession>
<name>A0A1Z5HMV7_9FIRM</name>
<dbReference type="HAMAP" id="MF_00150">
    <property type="entry name" value="ArgC_type1"/>
    <property type="match status" value="1"/>
</dbReference>
<feature type="domain" description="Semialdehyde dehydrogenase NAD-binding" evidence="9">
    <location>
        <begin position="3"/>
        <end position="142"/>
    </location>
</feature>
<dbReference type="Proteomes" id="UP000197032">
    <property type="component" value="Unassembled WGS sequence"/>
</dbReference>
<dbReference type="SUPFAM" id="SSF51735">
    <property type="entry name" value="NAD(P)-binding Rossmann-fold domains"/>
    <property type="match status" value="1"/>
</dbReference>
<evidence type="ECO:0000313" key="11">
    <source>
        <dbReference type="Proteomes" id="UP000197032"/>
    </source>
</evidence>
<evidence type="ECO:0000256" key="8">
    <source>
        <dbReference type="PROSITE-ProRule" id="PRU10010"/>
    </source>
</evidence>
<comment type="similarity">
    <text evidence="7">Belongs to the NAGSA dehydrogenase family. Type 1 subfamily.</text>
</comment>
<evidence type="ECO:0000256" key="3">
    <source>
        <dbReference type="ARBA" id="ARBA00022605"/>
    </source>
</evidence>
<dbReference type="FunFam" id="3.30.360.10:FF:000014">
    <property type="entry name" value="N-acetyl-gamma-glutamyl-phosphate reductase"/>
    <property type="match status" value="1"/>
</dbReference>
<dbReference type="EC" id="1.2.1.38" evidence="7"/>
<dbReference type="InterPro" id="IPR000534">
    <property type="entry name" value="Semialdehyde_DH_NAD-bd"/>
</dbReference>
<keyword evidence="3 7" id="KW-0028">Amino-acid biosynthesis</keyword>
<evidence type="ECO:0000256" key="7">
    <source>
        <dbReference type="HAMAP-Rule" id="MF_00150"/>
    </source>
</evidence>
<keyword evidence="7" id="KW-0963">Cytoplasm</keyword>
<sequence length="346" mass="38573">MVKALVIGATGYAGVELVRLLSRHRRVQLVGVTSQSHVDKPLSFVYPHLSGHVSLICKEQEMLDKISEADVVFVALPHGYSAPVVRKALDSGIKVIDLGADFRFDEADSYEEWYGEQHKEPELLAISVYGLPEVNRSKIKEAQLIANPGCYPTSTLLGLAPLVRERMVDLNSIVIDSKSGISGAGRKLTLATHFAESNENVSAYNVARHRHTPEIEQELAKLAGEKVKVTFTPHLIPMTRGILSTIYASLTEATNSDKLREIYLDYYRHEPFIRILPEEQWPHTKWVYGSNYCDLNLRVDHRTNRVIVVSAIDNLVKGAAGQAVQNMNLMFGFPETEGLEVVPVFP</sequence>
<protein>
    <recommendedName>
        <fullName evidence="7">N-acetyl-gamma-glutamyl-phosphate reductase</fullName>
        <shortName evidence="7">AGPR</shortName>
        <ecNumber evidence="7">1.2.1.38</ecNumber>
    </recommendedName>
    <alternativeName>
        <fullName evidence="7">N-acetyl-glutamate semialdehyde dehydrogenase</fullName>
        <shortName evidence="7">NAGSA dehydrogenase</shortName>
    </alternativeName>
</protein>
<evidence type="ECO:0000256" key="1">
    <source>
        <dbReference type="ARBA" id="ARBA00004862"/>
    </source>
</evidence>
<dbReference type="CDD" id="cd17895">
    <property type="entry name" value="AGPR_1_N"/>
    <property type="match status" value="1"/>
</dbReference>
<dbReference type="RefSeq" id="WP_088552476.1">
    <property type="nucleotide sequence ID" value="NZ_BDGJ01000001.1"/>
</dbReference>
<keyword evidence="2 7" id="KW-0055">Arginine biosynthesis</keyword>
<dbReference type="GO" id="GO:0006526">
    <property type="term" value="P:L-arginine biosynthetic process"/>
    <property type="evidence" value="ECO:0007669"/>
    <property type="project" value="UniProtKB-UniRule"/>
</dbReference>
<gene>
    <name evidence="7" type="primary">argC</name>
    <name evidence="10" type="ORF">KKC1_00150</name>
</gene>
<comment type="pathway">
    <text evidence="1 7">Amino-acid biosynthesis; L-arginine biosynthesis; N(2)-acetyl-L-ornithine from L-glutamate: step 3/4.</text>
</comment>
<keyword evidence="5 7" id="KW-0560">Oxidoreductase</keyword>
<dbReference type="NCBIfam" id="TIGR01850">
    <property type="entry name" value="argC"/>
    <property type="match status" value="1"/>
</dbReference>
<dbReference type="Gene3D" id="3.30.360.10">
    <property type="entry name" value="Dihydrodipicolinate Reductase, domain 2"/>
    <property type="match status" value="1"/>
</dbReference>
<organism evidence="10 11">
    <name type="scientific">Calderihabitans maritimus</name>
    <dbReference type="NCBI Taxonomy" id="1246530"/>
    <lineage>
        <taxon>Bacteria</taxon>
        <taxon>Bacillati</taxon>
        <taxon>Bacillota</taxon>
        <taxon>Clostridia</taxon>
        <taxon>Neomoorellales</taxon>
        <taxon>Calderihabitantaceae</taxon>
        <taxon>Calderihabitans</taxon>
    </lineage>
</organism>
<dbReference type="PANTHER" id="PTHR32338">
    <property type="entry name" value="N-ACETYL-GAMMA-GLUTAMYL-PHOSPHATE REDUCTASE, CHLOROPLASTIC-RELATED-RELATED"/>
    <property type="match status" value="1"/>
</dbReference>
<evidence type="ECO:0000259" key="9">
    <source>
        <dbReference type="SMART" id="SM00859"/>
    </source>
</evidence>
<dbReference type="InterPro" id="IPR000706">
    <property type="entry name" value="AGPR_type-1"/>
</dbReference>
<evidence type="ECO:0000256" key="2">
    <source>
        <dbReference type="ARBA" id="ARBA00022571"/>
    </source>
</evidence>
<keyword evidence="11" id="KW-1185">Reference proteome</keyword>
<dbReference type="OrthoDB" id="9801289at2"/>
<dbReference type="GO" id="GO:0003942">
    <property type="term" value="F:N-acetyl-gamma-glutamyl-phosphate reductase activity"/>
    <property type="evidence" value="ECO:0007669"/>
    <property type="project" value="UniProtKB-UniRule"/>
</dbReference>
<dbReference type="InterPro" id="IPR058924">
    <property type="entry name" value="AGPR_dimerisation_dom"/>
</dbReference>